<dbReference type="Gene3D" id="3.40.309.10">
    <property type="entry name" value="Aldehyde Dehydrogenase, Chain A, domain 2"/>
    <property type="match status" value="1"/>
</dbReference>
<gene>
    <name evidence="6" type="ORF">Bxe_C1164</name>
</gene>
<feature type="active site" evidence="3">
    <location>
        <position position="270"/>
    </location>
</feature>
<dbReference type="eggNOG" id="COG1012">
    <property type="taxonomic scope" value="Bacteria"/>
</dbReference>
<evidence type="ECO:0000259" key="5">
    <source>
        <dbReference type="Pfam" id="PF00171"/>
    </source>
</evidence>
<dbReference type="Gene3D" id="3.40.605.10">
    <property type="entry name" value="Aldehyde Dehydrogenase, Chain A, domain 1"/>
    <property type="match status" value="1"/>
</dbReference>
<evidence type="ECO:0000256" key="3">
    <source>
        <dbReference type="PROSITE-ProRule" id="PRU10007"/>
    </source>
</evidence>
<dbReference type="InterPro" id="IPR016162">
    <property type="entry name" value="Ald_DH_N"/>
</dbReference>
<dbReference type="InterPro" id="IPR016163">
    <property type="entry name" value="Ald_DH_C"/>
</dbReference>
<reference evidence="6 7" key="1">
    <citation type="journal article" date="2006" name="Proc. Natl. Acad. Sci. U.S.A.">
        <title>Burkholderia xenovorans LB400 harbors a multi-replicon, 9.73-Mbp genome shaped for versatility.</title>
        <authorList>
            <person name="Chain P.S."/>
            <person name="Denef V.J."/>
            <person name="Konstantinidis K.T."/>
            <person name="Vergez L.M."/>
            <person name="Agullo L."/>
            <person name="Reyes V.L."/>
            <person name="Hauser L."/>
            <person name="Cordova M."/>
            <person name="Gomez L."/>
            <person name="Gonzalez M."/>
            <person name="Land M."/>
            <person name="Lao V."/>
            <person name="Larimer F."/>
            <person name="LiPuma J.J."/>
            <person name="Mahenthiralingam E."/>
            <person name="Malfatti S.A."/>
            <person name="Marx C.J."/>
            <person name="Parnell J.J."/>
            <person name="Ramette A."/>
            <person name="Richardson P."/>
            <person name="Seeger M."/>
            <person name="Smith D."/>
            <person name="Spilker T."/>
            <person name="Sul W.J."/>
            <person name="Tsoi T.V."/>
            <person name="Ulrich L.E."/>
            <person name="Zhulin I.B."/>
            <person name="Tiedje J.M."/>
        </authorList>
    </citation>
    <scope>NUCLEOTIDE SEQUENCE [LARGE SCALE GENOMIC DNA]</scope>
    <source>
        <strain evidence="6 7">LB400</strain>
    </source>
</reference>
<evidence type="ECO:0000256" key="1">
    <source>
        <dbReference type="ARBA" id="ARBA00009986"/>
    </source>
</evidence>
<dbReference type="AlphaFoldDB" id="Q13FW1"/>
<evidence type="ECO:0000313" key="7">
    <source>
        <dbReference type="Proteomes" id="UP000001817"/>
    </source>
</evidence>
<evidence type="ECO:0000256" key="2">
    <source>
        <dbReference type="ARBA" id="ARBA00023002"/>
    </source>
</evidence>
<accession>Q13FW1</accession>
<name>Q13FW1_PARXL</name>
<dbReference type="InterPro" id="IPR029510">
    <property type="entry name" value="Ald_DH_CS_GLU"/>
</dbReference>
<dbReference type="PROSITE" id="PS00687">
    <property type="entry name" value="ALDEHYDE_DEHYDR_GLU"/>
    <property type="match status" value="1"/>
</dbReference>
<dbReference type="SUPFAM" id="SSF53720">
    <property type="entry name" value="ALDH-like"/>
    <property type="match status" value="1"/>
</dbReference>
<dbReference type="GO" id="GO:0004029">
    <property type="term" value="F:aldehyde dehydrogenase (NAD+) activity"/>
    <property type="evidence" value="ECO:0007669"/>
    <property type="project" value="UniProtKB-EC"/>
</dbReference>
<dbReference type="Pfam" id="PF00171">
    <property type="entry name" value="Aldedh"/>
    <property type="match status" value="1"/>
</dbReference>
<comment type="similarity">
    <text evidence="1 4">Belongs to the aldehyde dehydrogenase family.</text>
</comment>
<keyword evidence="7" id="KW-1185">Reference proteome</keyword>
<dbReference type="STRING" id="266265.Bxe_C1164"/>
<dbReference type="InterPro" id="IPR016161">
    <property type="entry name" value="Ald_DH/histidinol_DH"/>
</dbReference>
<sequence>MSFVSAVLYDMRQESFSMTGHLPKLSMYIGGEWVEPASGEYFETVDPFTAKPWALIPRGNAEDADRAIRAADKAFRDGPWRAMHPSERGLVLQRFGQLIGQHADELAGIEVRDNGRLLAEMRHQIRGIPKWYYYYGGLADKIEGAVHPVEQPALSFTRHEPLGVCVGIVPWNAPLLLLSLKAAPALAAGNTIVLKPAEFTSASALKLMELVEQAGFPPGVVNVVTGFGKEVGEPLVAHPLTRHLGFTGSTATGSHLYALAAKDVKRASLELGGKSANLVFNDADLNNAVRGVVGGIFGAVGQTCIAGSRLLVQRRIHDEFVDKLAAFTKTARIGDPRKPETQIGPIANRMQYNKILGYIDIAREEGAELVMGGARPDIAECGEGFFIEPTIYTGIRNDMRIAREEVFGPVLATIPFDDPEEAIAIANDSDFGLGAGVWTSDMRLALRMSERLEAGSVWINTYRDISYTTPFGGYKKSGIGRENGIEGIREYLQTKAVWISTAEEIENPFVIG</sequence>
<protein>
    <submittedName>
        <fullName evidence="6">Betaine-aldehyde dehydrogenase</fullName>
        <ecNumber evidence="6">1.2.1.3</ecNumber>
    </submittedName>
</protein>
<dbReference type="FunFam" id="3.40.309.10:FF:000012">
    <property type="entry name" value="Betaine aldehyde dehydrogenase"/>
    <property type="match status" value="1"/>
</dbReference>
<dbReference type="FunFam" id="3.40.605.10:FF:000026">
    <property type="entry name" value="Aldehyde dehydrogenase, putative"/>
    <property type="match status" value="1"/>
</dbReference>
<organism evidence="6 7">
    <name type="scientific">Paraburkholderia xenovorans (strain LB400)</name>
    <dbReference type="NCBI Taxonomy" id="266265"/>
    <lineage>
        <taxon>Bacteria</taxon>
        <taxon>Pseudomonadati</taxon>
        <taxon>Pseudomonadota</taxon>
        <taxon>Betaproteobacteria</taxon>
        <taxon>Burkholderiales</taxon>
        <taxon>Burkholderiaceae</taxon>
        <taxon>Paraburkholderia</taxon>
    </lineage>
</organism>
<dbReference type="EC" id="1.2.1.3" evidence="6"/>
<dbReference type="KEGG" id="bxe:Bxe_C1164"/>
<dbReference type="FunFam" id="3.40.605.10:FF:000007">
    <property type="entry name" value="NAD/NADP-dependent betaine aldehyde dehydrogenase"/>
    <property type="match status" value="1"/>
</dbReference>
<dbReference type="PANTHER" id="PTHR11699">
    <property type="entry name" value="ALDEHYDE DEHYDROGENASE-RELATED"/>
    <property type="match status" value="1"/>
</dbReference>
<evidence type="ECO:0000256" key="4">
    <source>
        <dbReference type="RuleBase" id="RU003345"/>
    </source>
</evidence>
<dbReference type="EMBL" id="CP000272">
    <property type="protein sequence ID" value="ABE37028.1"/>
    <property type="molecule type" value="Genomic_DNA"/>
</dbReference>
<dbReference type="Proteomes" id="UP000001817">
    <property type="component" value="Chromosome 3"/>
</dbReference>
<evidence type="ECO:0000313" key="6">
    <source>
        <dbReference type="EMBL" id="ABE37028.1"/>
    </source>
</evidence>
<feature type="domain" description="Aldehyde dehydrogenase" evidence="5">
    <location>
        <begin position="33"/>
        <end position="497"/>
    </location>
</feature>
<dbReference type="CDD" id="cd07114">
    <property type="entry name" value="ALDH_DhaS"/>
    <property type="match status" value="1"/>
</dbReference>
<dbReference type="InterPro" id="IPR015590">
    <property type="entry name" value="Aldehyde_DH_dom"/>
</dbReference>
<keyword evidence="2 4" id="KW-0560">Oxidoreductase</keyword>
<proteinExistence type="inferred from homology"/>